<sequence length="310" mass="36669">MSPTCDKSTMPNKILLDEVKKLNDYFRDLINQIPAKIFFNKNEQILQTIENAKRKKFSNNSDLSNKSKHKRIKLDPSNQKSVSDVAQEFVEQKESDGKINELRKKLAKRIKELRESRTGGKNDQKTSPTIMDNDDNKSETISNKNMPKIFNKKGNLVFSKFDLTSQVDLAAEREINKDRENRKQSGKSSLQGLLLKAKKDEQKISQLQVTDSRAADRFKKEKIWQTVLEKSEGNKVRDDPQLLKKSLKKQQKMKSKRNKKWTERKESIENLKQRRQNQRQRMLEERKNKHKERRLKRFQKNRKLKNKTNE</sequence>
<name>A0A922HW28_DERFA</name>
<dbReference type="Pfam" id="PF15459">
    <property type="entry name" value="RRP14"/>
    <property type="match status" value="1"/>
</dbReference>
<evidence type="ECO:0000256" key="1">
    <source>
        <dbReference type="ARBA" id="ARBA00004123"/>
    </source>
</evidence>
<dbReference type="PANTHER" id="PTHR14369">
    <property type="entry name" value="SURFEIT LOCUS PROTEIN 6"/>
    <property type="match status" value="1"/>
</dbReference>
<dbReference type="GO" id="GO:0005730">
    <property type="term" value="C:nucleolus"/>
    <property type="evidence" value="ECO:0007669"/>
    <property type="project" value="TreeGrafter"/>
</dbReference>
<accession>A0A922HW28</accession>
<dbReference type="GO" id="GO:0003677">
    <property type="term" value="F:DNA binding"/>
    <property type="evidence" value="ECO:0007669"/>
    <property type="project" value="TreeGrafter"/>
</dbReference>
<comment type="caution">
    <text evidence="8">The sequence shown here is derived from an EMBL/GenBank/DDBJ whole genome shotgun (WGS) entry which is preliminary data.</text>
</comment>
<feature type="region of interest" description="Disordered" evidence="4">
    <location>
        <begin position="57"/>
        <end position="81"/>
    </location>
</feature>
<protein>
    <submittedName>
        <fullName evidence="8">Surfeit locus protein</fullName>
    </submittedName>
</protein>
<reference evidence="7" key="3">
    <citation type="journal article" date="2021" name="World Allergy Organ. J.">
        <title>Chromosome-level assembly of Dermatophagoides farinae genome and transcriptome reveals two novel allergens Der f 37 and Der f 39.</title>
        <authorList>
            <person name="Chen J."/>
            <person name="Cai Z."/>
            <person name="Fan D."/>
            <person name="Hu J."/>
            <person name="Hou Y."/>
            <person name="He Y."/>
            <person name="Zhang Z."/>
            <person name="Zhao Z."/>
            <person name="Gao P."/>
            <person name="Hu W."/>
            <person name="Sun J."/>
            <person name="Li J."/>
            <person name="Ji K."/>
        </authorList>
    </citation>
    <scope>NUCLEOTIDE SEQUENCE</scope>
    <source>
        <strain evidence="7">JKM2019</strain>
    </source>
</reference>
<proteinExistence type="inferred from homology"/>
<dbReference type="GO" id="GO:0042274">
    <property type="term" value="P:ribosomal small subunit biogenesis"/>
    <property type="evidence" value="ECO:0007669"/>
    <property type="project" value="TreeGrafter"/>
</dbReference>
<evidence type="ECO:0000259" key="6">
    <source>
        <dbReference type="Pfam" id="PF15459"/>
    </source>
</evidence>
<dbReference type="Proteomes" id="UP000790347">
    <property type="component" value="Unassembled WGS sequence"/>
</dbReference>
<dbReference type="InterPro" id="IPR029190">
    <property type="entry name" value="Rrp14/SURF6_C"/>
</dbReference>
<feature type="compositionally biased region" description="Basic and acidic residues" evidence="4">
    <location>
        <begin position="112"/>
        <end position="124"/>
    </location>
</feature>
<evidence type="ECO:0000256" key="2">
    <source>
        <dbReference type="ARBA" id="ARBA00005904"/>
    </source>
</evidence>
<dbReference type="AlphaFoldDB" id="A0A922HW28"/>
<feature type="region of interest" description="Disordered" evidence="4">
    <location>
        <begin position="112"/>
        <end position="146"/>
    </location>
</feature>
<dbReference type="EMBL" id="ASGP02000004">
    <property type="protein sequence ID" value="KAH9510768.1"/>
    <property type="molecule type" value="Genomic_DNA"/>
</dbReference>
<gene>
    <name evidence="8" type="primary">SURF6</name>
    <name evidence="8" type="ORF">DERF_009276</name>
    <name evidence="7" type="ORF">HUG17_7223</name>
</gene>
<dbReference type="EMBL" id="SDOV01000009">
    <property type="protein sequence ID" value="KAH7637017.1"/>
    <property type="molecule type" value="Genomic_DNA"/>
</dbReference>
<keyword evidence="9" id="KW-1185">Reference proteome</keyword>
<reference evidence="8" key="1">
    <citation type="submission" date="2013-05" db="EMBL/GenBank/DDBJ databases">
        <authorList>
            <person name="Yim A.K.Y."/>
            <person name="Chan T.F."/>
            <person name="Ji K.M."/>
            <person name="Liu X.Y."/>
            <person name="Zhou J.W."/>
            <person name="Li R.Q."/>
            <person name="Yang K.Y."/>
            <person name="Li J."/>
            <person name="Li M."/>
            <person name="Law P.T.W."/>
            <person name="Wu Y.L."/>
            <person name="Cai Z.L."/>
            <person name="Qin H."/>
            <person name="Bao Y."/>
            <person name="Leung R.K.K."/>
            <person name="Ng P.K.S."/>
            <person name="Zou J."/>
            <person name="Zhong X.J."/>
            <person name="Ran P.X."/>
            <person name="Zhong N.S."/>
            <person name="Liu Z.G."/>
            <person name="Tsui S.K.W."/>
        </authorList>
    </citation>
    <scope>NUCLEOTIDE SEQUENCE</scope>
    <source>
        <strain evidence="8">Derf</strain>
        <tissue evidence="8">Whole organism</tissue>
    </source>
</reference>
<dbReference type="InterPro" id="IPR007019">
    <property type="entry name" value="SURF6"/>
</dbReference>
<comment type="subcellular location">
    <subcellularLocation>
        <location evidence="1">Nucleus</location>
    </subcellularLocation>
</comment>
<reference evidence="7" key="2">
    <citation type="submission" date="2020-06" db="EMBL/GenBank/DDBJ databases">
        <authorList>
            <person name="Ji K."/>
            <person name="Li J."/>
        </authorList>
    </citation>
    <scope>NUCLEOTIDE SEQUENCE</scope>
    <source>
        <strain evidence="7">JKM2019</strain>
        <tissue evidence="7">Whole body</tissue>
    </source>
</reference>
<feature type="compositionally biased region" description="Basic residues" evidence="4">
    <location>
        <begin position="245"/>
        <end position="259"/>
    </location>
</feature>
<evidence type="ECO:0000313" key="8">
    <source>
        <dbReference type="EMBL" id="KAH9510768.1"/>
    </source>
</evidence>
<organism evidence="8 9">
    <name type="scientific">Dermatophagoides farinae</name>
    <name type="common">American house dust mite</name>
    <dbReference type="NCBI Taxonomy" id="6954"/>
    <lineage>
        <taxon>Eukaryota</taxon>
        <taxon>Metazoa</taxon>
        <taxon>Ecdysozoa</taxon>
        <taxon>Arthropoda</taxon>
        <taxon>Chelicerata</taxon>
        <taxon>Arachnida</taxon>
        <taxon>Acari</taxon>
        <taxon>Acariformes</taxon>
        <taxon>Sarcoptiformes</taxon>
        <taxon>Astigmata</taxon>
        <taxon>Psoroptidia</taxon>
        <taxon>Analgoidea</taxon>
        <taxon>Pyroglyphidae</taxon>
        <taxon>Dermatophagoidinae</taxon>
        <taxon>Dermatophagoides</taxon>
    </lineage>
</organism>
<dbReference type="Proteomes" id="UP000828236">
    <property type="component" value="Unassembled WGS sequence"/>
</dbReference>
<evidence type="ECO:0000256" key="3">
    <source>
        <dbReference type="ARBA" id="ARBA00023242"/>
    </source>
</evidence>
<feature type="compositionally biased region" description="Basic residues" evidence="4">
    <location>
        <begin position="288"/>
        <end position="310"/>
    </location>
</feature>
<feature type="region of interest" description="Disordered" evidence="4">
    <location>
        <begin position="234"/>
        <end position="310"/>
    </location>
</feature>
<dbReference type="GO" id="GO:0003723">
    <property type="term" value="F:RNA binding"/>
    <property type="evidence" value="ECO:0007669"/>
    <property type="project" value="TreeGrafter"/>
</dbReference>
<evidence type="ECO:0000313" key="9">
    <source>
        <dbReference type="Proteomes" id="UP000790347"/>
    </source>
</evidence>
<dbReference type="Pfam" id="PF04935">
    <property type="entry name" value="SURF6"/>
    <property type="match status" value="1"/>
</dbReference>
<comment type="similarity">
    <text evidence="2">Belongs to the SURF6 family.</text>
</comment>
<feature type="domain" description="Ribosomal RNA-processing protein 14/surfeit locus protein 6 C-terminal" evidence="5">
    <location>
        <begin position="102"/>
        <end position="295"/>
    </location>
</feature>
<feature type="domain" description="Ribosomal RNA-processing protein 14 N-terminal" evidence="6">
    <location>
        <begin position="19"/>
        <end position="76"/>
    </location>
</feature>
<evidence type="ECO:0000313" key="7">
    <source>
        <dbReference type="EMBL" id="KAH7637017.1"/>
    </source>
</evidence>
<keyword evidence="3" id="KW-0539">Nucleus</keyword>
<evidence type="ECO:0000256" key="4">
    <source>
        <dbReference type="SAM" id="MobiDB-lite"/>
    </source>
</evidence>
<evidence type="ECO:0000259" key="5">
    <source>
        <dbReference type="Pfam" id="PF04935"/>
    </source>
</evidence>
<feature type="compositionally biased region" description="Basic and acidic residues" evidence="4">
    <location>
        <begin position="260"/>
        <end position="272"/>
    </location>
</feature>
<dbReference type="PANTHER" id="PTHR14369:SF0">
    <property type="entry name" value="SURFEIT LOCUS PROTEIN 6"/>
    <property type="match status" value="1"/>
</dbReference>
<dbReference type="GO" id="GO:0042273">
    <property type="term" value="P:ribosomal large subunit biogenesis"/>
    <property type="evidence" value="ECO:0007669"/>
    <property type="project" value="TreeGrafter"/>
</dbReference>
<dbReference type="InterPro" id="IPR029188">
    <property type="entry name" value="Rrp14_N"/>
</dbReference>
<reference evidence="8" key="4">
    <citation type="journal article" date="2022" name="Res Sq">
        <title>Comparative Genomics Reveals Insights into the Divergent Evolution of Astigmatic Mites and Household Pest Adaptations.</title>
        <authorList>
            <person name="Xiong Q."/>
            <person name="Wan A.T.-Y."/>
            <person name="Liu X.-Y."/>
            <person name="Fung C.S.-H."/>
            <person name="Xiao X."/>
            <person name="Malainual N."/>
            <person name="Hou J."/>
            <person name="Wang L."/>
            <person name="Wang M."/>
            <person name="Yang K."/>
            <person name="Cui Y."/>
            <person name="Leung E."/>
            <person name="Nong W."/>
            <person name="Shin S.-K."/>
            <person name="Au S."/>
            <person name="Jeong K.Y."/>
            <person name="Chew F.T."/>
            <person name="Hui J."/>
            <person name="Leung T.F."/>
            <person name="Tungtrongchitr A."/>
            <person name="Zhong N."/>
            <person name="Liu Z."/>
            <person name="Tsui S."/>
        </authorList>
    </citation>
    <scope>NUCLEOTIDE SEQUENCE</scope>
    <source>
        <strain evidence="8">Derf</strain>
        <tissue evidence="8">Whole organism</tissue>
    </source>
</reference>
<dbReference type="OrthoDB" id="444809at2759"/>